<dbReference type="GO" id="GO:0009159">
    <property type="term" value="P:deoxyribonucleoside monophosphate catabolic process"/>
    <property type="evidence" value="ECO:0007669"/>
    <property type="project" value="TreeGrafter"/>
</dbReference>
<keyword evidence="1" id="KW-0812">Transmembrane</keyword>
<evidence type="ECO:0000256" key="1">
    <source>
        <dbReference type="SAM" id="Phobius"/>
    </source>
</evidence>
<dbReference type="InterPro" id="IPR007710">
    <property type="entry name" value="Nucleoside_deoxyribTrfase"/>
</dbReference>
<keyword evidence="3" id="KW-1185">Reference proteome</keyword>
<dbReference type="Pfam" id="PF05014">
    <property type="entry name" value="Nuc_deoxyrib_tr"/>
    <property type="match status" value="1"/>
</dbReference>
<dbReference type="AlphaFoldDB" id="A0A9X2PFL6"/>
<organism evidence="2 3">
    <name type="scientific">Ancylobacter mangrovi</name>
    <dbReference type="NCBI Taxonomy" id="2972472"/>
    <lineage>
        <taxon>Bacteria</taxon>
        <taxon>Pseudomonadati</taxon>
        <taxon>Pseudomonadota</taxon>
        <taxon>Alphaproteobacteria</taxon>
        <taxon>Hyphomicrobiales</taxon>
        <taxon>Xanthobacteraceae</taxon>
        <taxon>Ancylobacter</taxon>
    </lineage>
</organism>
<dbReference type="Proteomes" id="UP001151088">
    <property type="component" value="Unassembled WGS sequence"/>
</dbReference>
<keyword evidence="1" id="KW-1133">Transmembrane helix</keyword>
<dbReference type="EMBL" id="JANTHZ010000009">
    <property type="protein sequence ID" value="MCS0497035.1"/>
    <property type="molecule type" value="Genomic_DNA"/>
</dbReference>
<dbReference type="PANTHER" id="PTHR15364">
    <property type="entry name" value="2'-DEOXYNUCLEOSIDE 5'-PHOSPHATE N-HYDROLASE 1"/>
    <property type="match status" value="1"/>
</dbReference>
<protein>
    <submittedName>
        <fullName evidence="2">Nucleoside 2-deoxyribosyltransferase</fullName>
    </submittedName>
</protein>
<reference evidence="2" key="1">
    <citation type="submission" date="2022-08" db="EMBL/GenBank/DDBJ databases">
        <authorList>
            <person name="Li F."/>
        </authorList>
    </citation>
    <scope>NUCLEOTIDE SEQUENCE</scope>
    <source>
        <strain evidence="2">MQZ15Z-1</strain>
    </source>
</reference>
<keyword evidence="1" id="KW-0472">Membrane</keyword>
<name>A0A9X2PFL6_9HYPH</name>
<evidence type="ECO:0000313" key="3">
    <source>
        <dbReference type="Proteomes" id="UP001151088"/>
    </source>
</evidence>
<evidence type="ECO:0000313" key="2">
    <source>
        <dbReference type="EMBL" id="MCS0497035.1"/>
    </source>
</evidence>
<gene>
    <name evidence="2" type="ORF">NVS89_18270</name>
</gene>
<dbReference type="Gene3D" id="3.40.50.450">
    <property type="match status" value="1"/>
</dbReference>
<dbReference type="GO" id="GO:0070694">
    <property type="term" value="F:5-hydroxymethyl-dUMP N-hydrolase activity"/>
    <property type="evidence" value="ECO:0007669"/>
    <property type="project" value="TreeGrafter"/>
</dbReference>
<feature type="transmembrane region" description="Helical" evidence="1">
    <location>
        <begin position="168"/>
        <end position="187"/>
    </location>
</feature>
<sequence>MPLLRLYLAGPEVFRPDAAEEGARLKQLCAAAGAEGLYPLDTRGDDIRRSCIELIGEADALVANISPFRGHHMDPGTAFEIGYAEATGKPVFLWSSDLRDLAERIPSDAAGRDGEGMLVEDFGKPENLMIVREGETVWPGPEQAIAAAVARLGHAARNRALQRSTRRAVLLAALISLAVALGAGALVDRLVGW</sequence>
<dbReference type="PANTHER" id="PTHR15364:SF0">
    <property type="entry name" value="2'-DEOXYNUCLEOSIDE 5'-PHOSPHATE N-HYDROLASE 1"/>
    <property type="match status" value="1"/>
</dbReference>
<dbReference type="RefSeq" id="WP_258734190.1">
    <property type="nucleotide sequence ID" value="NZ_JANTHZ010000009.1"/>
</dbReference>
<comment type="caution">
    <text evidence="2">The sequence shown here is derived from an EMBL/GenBank/DDBJ whole genome shotgun (WGS) entry which is preliminary data.</text>
</comment>
<dbReference type="InterPro" id="IPR051239">
    <property type="entry name" value="2'-dNMP_N-hydrolase"/>
</dbReference>
<dbReference type="SUPFAM" id="SSF52309">
    <property type="entry name" value="N-(deoxy)ribosyltransferase-like"/>
    <property type="match status" value="1"/>
</dbReference>
<proteinExistence type="predicted"/>
<accession>A0A9X2PFL6</accession>